<feature type="region of interest" description="Disordered" evidence="1">
    <location>
        <begin position="1"/>
        <end position="25"/>
    </location>
</feature>
<evidence type="ECO:0000256" key="1">
    <source>
        <dbReference type="SAM" id="MobiDB-lite"/>
    </source>
</evidence>
<reference evidence="2" key="1">
    <citation type="journal article" date="2020" name="Stud. Mycol.">
        <title>101 Dothideomycetes genomes: a test case for predicting lifestyles and emergence of pathogens.</title>
        <authorList>
            <person name="Haridas S."/>
            <person name="Albert R."/>
            <person name="Binder M."/>
            <person name="Bloem J."/>
            <person name="Labutti K."/>
            <person name="Salamov A."/>
            <person name="Andreopoulos B."/>
            <person name="Baker S."/>
            <person name="Barry K."/>
            <person name="Bills G."/>
            <person name="Bluhm B."/>
            <person name="Cannon C."/>
            <person name="Castanera R."/>
            <person name="Culley D."/>
            <person name="Daum C."/>
            <person name="Ezra D."/>
            <person name="Gonzalez J."/>
            <person name="Henrissat B."/>
            <person name="Kuo A."/>
            <person name="Liang C."/>
            <person name="Lipzen A."/>
            <person name="Lutzoni F."/>
            <person name="Magnuson J."/>
            <person name="Mondo S."/>
            <person name="Nolan M."/>
            <person name="Ohm R."/>
            <person name="Pangilinan J."/>
            <person name="Park H.-J."/>
            <person name="Ramirez L."/>
            <person name="Alfaro M."/>
            <person name="Sun H."/>
            <person name="Tritt A."/>
            <person name="Yoshinaga Y."/>
            <person name="Zwiers L.-H."/>
            <person name="Turgeon B."/>
            <person name="Goodwin S."/>
            <person name="Spatafora J."/>
            <person name="Crous P."/>
            <person name="Grigoriev I."/>
        </authorList>
    </citation>
    <scope>NUCLEOTIDE SEQUENCE</scope>
    <source>
        <strain evidence="2">CBS 101060</strain>
    </source>
</reference>
<sequence>MHLPRPRPRPPLRRHSSSHAPRRPGLGYQRRGWGCADARVYGDISLRPGGLCAVYAAACWVGCWVGRAYGVVFHGNVYLCSEVDGRTLRVKGLKGGVWVWERVYGGFVVTTPLGRCGGEVEDSKKARLLWNHTIGLDYVYITSHHIATRLFGE</sequence>
<gene>
    <name evidence="2" type="ORF">M501DRAFT_657970</name>
</gene>
<evidence type="ECO:0000313" key="3">
    <source>
        <dbReference type="Proteomes" id="UP000799429"/>
    </source>
</evidence>
<protein>
    <submittedName>
        <fullName evidence="2">Uncharacterized protein</fullName>
    </submittedName>
</protein>
<evidence type="ECO:0000313" key="2">
    <source>
        <dbReference type="EMBL" id="KAF2840978.1"/>
    </source>
</evidence>
<dbReference type="Proteomes" id="UP000799429">
    <property type="component" value="Unassembled WGS sequence"/>
</dbReference>
<dbReference type="AlphaFoldDB" id="A0A9P4SG44"/>
<organism evidence="2 3">
    <name type="scientific">Patellaria atrata CBS 101060</name>
    <dbReference type="NCBI Taxonomy" id="1346257"/>
    <lineage>
        <taxon>Eukaryota</taxon>
        <taxon>Fungi</taxon>
        <taxon>Dikarya</taxon>
        <taxon>Ascomycota</taxon>
        <taxon>Pezizomycotina</taxon>
        <taxon>Dothideomycetes</taxon>
        <taxon>Dothideomycetes incertae sedis</taxon>
        <taxon>Patellariales</taxon>
        <taxon>Patellariaceae</taxon>
        <taxon>Patellaria</taxon>
    </lineage>
</organism>
<dbReference type="EMBL" id="MU006092">
    <property type="protein sequence ID" value="KAF2840978.1"/>
    <property type="molecule type" value="Genomic_DNA"/>
</dbReference>
<proteinExistence type="predicted"/>
<keyword evidence="3" id="KW-1185">Reference proteome</keyword>
<comment type="caution">
    <text evidence="2">The sequence shown here is derived from an EMBL/GenBank/DDBJ whole genome shotgun (WGS) entry which is preliminary data.</text>
</comment>
<feature type="compositionally biased region" description="Basic residues" evidence="1">
    <location>
        <begin position="1"/>
        <end position="22"/>
    </location>
</feature>
<name>A0A9P4SG44_9PEZI</name>
<accession>A0A9P4SG44</accession>